<evidence type="ECO:0000256" key="1">
    <source>
        <dbReference type="ARBA" id="ARBA00007125"/>
    </source>
</evidence>
<comment type="caution">
    <text evidence="3">The sequence shown here is derived from an EMBL/GenBank/DDBJ whole genome shotgun (WGS) entry which is preliminary data.</text>
</comment>
<reference evidence="3 4" key="1">
    <citation type="journal article" date="2016" name="Front. Microbiol.">
        <title>Comprehensive Phylogenetic Analysis of Bovine Non-aureus Staphylococci Species Based on Whole-Genome Sequencing.</title>
        <authorList>
            <person name="Naushad S."/>
            <person name="Barkema H.W."/>
            <person name="Luby C."/>
            <person name="Condas L.A."/>
            <person name="Nobrega D.B."/>
            <person name="Carson D.A."/>
            <person name="De Buck J."/>
        </authorList>
    </citation>
    <scope>NUCLEOTIDE SEQUENCE [LARGE SCALE GENOMIC DNA]</scope>
    <source>
        <strain evidence="3 4">SNUC 3829</strain>
    </source>
</reference>
<dbReference type="SUPFAM" id="SSF53067">
    <property type="entry name" value="Actin-like ATPase domain"/>
    <property type="match status" value="2"/>
</dbReference>
<comment type="similarity">
    <text evidence="1">Belongs to the GppA/Ppx family.</text>
</comment>
<evidence type="ECO:0000313" key="3">
    <source>
        <dbReference type="EMBL" id="PTF57134.1"/>
    </source>
</evidence>
<protein>
    <submittedName>
        <fullName evidence="3">Exopolyphosphatase</fullName>
    </submittedName>
</protein>
<organism evidence="3 4">
    <name type="scientific">Staphylococcus cohnii</name>
    <dbReference type="NCBI Taxonomy" id="29382"/>
    <lineage>
        <taxon>Bacteria</taxon>
        <taxon>Bacillati</taxon>
        <taxon>Bacillota</taxon>
        <taxon>Bacilli</taxon>
        <taxon>Bacillales</taxon>
        <taxon>Staphylococcaceae</taxon>
        <taxon>Staphylococcus</taxon>
        <taxon>Staphylococcus cohnii species complex</taxon>
    </lineage>
</organism>
<accession>A0A2T4LNT8</accession>
<dbReference type="Pfam" id="PF02541">
    <property type="entry name" value="Ppx-GppA"/>
    <property type="match status" value="1"/>
</dbReference>
<dbReference type="AlphaFoldDB" id="A0A2T4LNT8"/>
<name>A0A2T4LNT8_9STAP</name>
<dbReference type="PANTHER" id="PTHR30005">
    <property type="entry name" value="EXOPOLYPHOSPHATASE"/>
    <property type="match status" value="1"/>
</dbReference>
<dbReference type="Gene3D" id="3.30.420.150">
    <property type="entry name" value="Exopolyphosphatase. Domain 2"/>
    <property type="match status" value="1"/>
</dbReference>
<dbReference type="EMBL" id="PYZR01000379">
    <property type="protein sequence ID" value="PTF57134.1"/>
    <property type="molecule type" value="Genomic_DNA"/>
</dbReference>
<sequence length="186" mass="20642">LHPIATAAIRQSTNRDDIIKHIEQQLNITMRIIPEESEAFYGYYAITHTTNISDGISVDIGGGSTEVTLFKDKQLKAAHSFPFGVVTLTKKFFSDKPHNDKHAIKDMEKFLIKQFSQLDWLNDAQVALVGVGGSARNVARIHQSAHDYPIGGVHNYSMSAKDVEEVFSLIKKSSRDELKDVDGLSG</sequence>
<evidence type="ECO:0000313" key="4">
    <source>
        <dbReference type="Proteomes" id="UP000241208"/>
    </source>
</evidence>
<dbReference type="InterPro" id="IPR043129">
    <property type="entry name" value="ATPase_NBD"/>
</dbReference>
<evidence type="ECO:0000259" key="2">
    <source>
        <dbReference type="Pfam" id="PF02541"/>
    </source>
</evidence>
<feature type="non-terminal residue" evidence="3">
    <location>
        <position position="186"/>
    </location>
</feature>
<proteinExistence type="inferred from homology"/>
<dbReference type="PANTHER" id="PTHR30005:SF0">
    <property type="entry name" value="RETROGRADE REGULATION PROTEIN 2"/>
    <property type="match status" value="1"/>
</dbReference>
<gene>
    <name evidence="3" type="ORF">BUY34_13710</name>
</gene>
<dbReference type="InterPro" id="IPR003695">
    <property type="entry name" value="Ppx_GppA_N"/>
</dbReference>
<feature type="non-terminal residue" evidence="3">
    <location>
        <position position="1"/>
    </location>
</feature>
<dbReference type="InterPro" id="IPR050273">
    <property type="entry name" value="GppA/Ppx_hydrolase"/>
</dbReference>
<feature type="domain" description="Ppx/GppA phosphatase N-terminal" evidence="2">
    <location>
        <begin position="4"/>
        <end position="184"/>
    </location>
</feature>
<dbReference type="Gene3D" id="3.30.420.40">
    <property type="match status" value="1"/>
</dbReference>
<dbReference type="GO" id="GO:0006357">
    <property type="term" value="P:regulation of transcription by RNA polymerase II"/>
    <property type="evidence" value="ECO:0007669"/>
    <property type="project" value="TreeGrafter"/>
</dbReference>
<dbReference type="Proteomes" id="UP000241208">
    <property type="component" value="Unassembled WGS sequence"/>
</dbReference>